<dbReference type="SUPFAM" id="SSF55729">
    <property type="entry name" value="Acyl-CoA N-acyltransferases (Nat)"/>
    <property type="match status" value="1"/>
</dbReference>
<gene>
    <name evidence="1" type="ORF">M3A82_008860</name>
</gene>
<sequence>MNFLGLLQLRADAQGQGLARRFHDHPLSAFPAGQEWRLNVVDTNAEVQPFWEHLGYRDTGQRKSWTSPTGLEHEVVVLARES</sequence>
<proteinExistence type="predicted"/>
<dbReference type="RefSeq" id="WP_251650635.1">
    <property type="nucleotide sequence ID" value="NZ_JAMAYO010000014.1"/>
</dbReference>
<dbReference type="InterPro" id="IPR016181">
    <property type="entry name" value="Acyl_CoA_acyltransferase"/>
</dbReference>
<dbReference type="AlphaFoldDB" id="A0AAP3AHZ9"/>
<dbReference type="Proteomes" id="UP001205867">
    <property type="component" value="Unassembled WGS sequence"/>
</dbReference>
<name>A0AAP3AHZ9_MICLU</name>
<protein>
    <recommendedName>
        <fullName evidence="3">N-acetyltransferase domain-containing protein</fullName>
    </recommendedName>
</protein>
<evidence type="ECO:0000313" key="2">
    <source>
        <dbReference type="Proteomes" id="UP001205867"/>
    </source>
</evidence>
<organism evidence="1 2">
    <name type="scientific">Micrococcus luteus</name>
    <name type="common">Micrococcus lysodeikticus</name>
    <dbReference type="NCBI Taxonomy" id="1270"/>
    <lineage>
        <taxon>Bacteria</taxon>
        <taxon>Bacillati</taxon>
        <taxon>Actinomycetota</taxon>
        <taxon>Actinomycetes</taxon>
        <taxon>Micrococcales</taxon>
        <taxon>Micrococcaceae</taxon>
        <taxon>Micrococcus</taxon>
    </lineage>
</organism>
<dbReference type="Gene3D" id="3.40.630.30">
    <property type="match status" value="1"/>
</dbReference>
<evidence type="ECO:0008006" key="3">
    <source>
        <dbReference type="Google" id="ProtNLM"/>
    </source>
</evidence>
<reference evidence="1" key="1">
    <citation type="submission" date="2023-06" db="EMBL/GenBank/DDBJ databases">
        <title>lsaBGC provides a comprehensive framework for evolutionary analysis of biosynthetic gene clusters within focal taxa.</title>
        <authorList>
            <person name="Salamzade R."/>
            <person name="Sandstrom S."/>
            <person name="Kalan L.R."/>
        </authorList>
    </citation>
    <scope>NUCLEOTIDE SEQUENCE</scope>
    <source>
        <strain evidence="1">P3-SID899</strain>
    </source>
</reference>
<accession>A0AAP3AHZ9</accession>
<comment type="caution">
    <text evidence="1">The sequence shown here is derived from an EMBL/GenBank/DDBJ whole genome shotgun (WGS) entry which is preliminary data.</text>
</comment>
<evidence type="ECO:0000313" key="1">
    <source>
        <dbReference type="EMBL" id="MCV7629446.1"/>
    </source>
</evidence>
<dbReference type="EMBL" id="JALXKZ020000022">
    <property type="protein sequence ID" value="MCV7629446.1"/>
    <property type="molecule type" value="Genomic_DNA"/>
</dbReference>